<evidence type="ECO:0000256" key="2">
    <source>
        <dbReference type="SAM" id="MobiDB-lite"/>
    </source>
</evidence>
<comment type="subcellular location">
    <subcellularLocation>
        <location evidence="1">Cell membrane</location>
        <topology evidence="1">Peripheral membrane protein</topology>
        <orientation evidence="1">Cytoplasmic side</orientation>
    </subcellularLocation>
</comment>
<dbReference type="RefSeq" id="WP_082807683.1">
    <property type="nucleotide sequence ID" value="NZ_CP104874.1"/>
</dbReference>
<dbReference type="PANTHER" id="PTHR33383:SF1">
    <property type="entry name" value="MEMBRANE PROTEIN INSERTION EFFICIENCY FACTOR-RELATED"/>
    <property type="match status" value="1"/>
</dbReference>
<dbReference type="HAMAP" id="MF_00386">
    <property type="entry name" value="UPF0161_YidD"/>
    <property type="match status" value="1"/>
</dbReference>
<accession>A0ABZ2FGV7</accession>
<dbReference type="EMBL" id="CP104874">
    <property type="protein sequence ID" value="WWF06568.1"/>
    <property type="molecule type" value="Genomic_DNA"/>
</dbReference>
<feature type="region of interest" description="Disordered" evidence="2">
    <location>
        <begin position="86"/>
        <end position="110"/>
    </location>
</feature>
<organism evidence="3 4">
    <name type="scientific">Janibacter terrae</name>
    <dbReference type="NCBI Taxonomy" id="103817"/>
    <lineage>
        <taxon>Bacteria</taxon>
        <taxon>Bacillati</taxon>
        <taxon>Actinomycetota</taxon>
        <taxon>Actinomycetes</taxon>
        <taxon>Micrococcales</taxon>
        <taxon>Intrasporangiaceae</taxon>
        <taxon>Janibacter</taxon>
    </lineage>
</organism>
<dbReference type="NCBIfam" id="TIGR00278">
    <property type="entry name" value="membrane protein insertion efficiency factor YidD"/>
    <property type="match status" value="1"/>
</dbReference>
<gene>
    <name evidence="3" type="primary">yidD</name>
    <name evidence="3" type="ORF">N5P18_06785</name>
</gene>
<protein>
    <recommendedName>
        <fullName evidence="1">Putative membrane protein insertion efficiency factor</fullName>
    </recommendedName>
</protein>
<evidence type="ECO:0000313" key="4">
    <source>
        <dbReference type="Proteomes" id="UP001381003"/>
    </source>
</evidence>
<name>A0ABZ2FGV7_9MICO</name>
<keyword evidence="4" id="KW-1185">Reference proteome</keyword>
<evidence type="ECO:0000256" key="1">
    <source>
        <dbReference type="HAMAP-Rule" id="MF_00386"/>
    </source>
</evidence>
<sequence length="110" mass="12306">MTLLARPLIWLVRGYQLLVSPLLPPSCRYFPSCSAYGVTALQRFGLLRGGYLTVHRIVRCNPWSAGGIDHVPETWAQRGAPELSQPRFADIEDHDDGVPRDATDRRTSTT</sequence>
<evidence type="ECO:0000313" key="3">
    <source>
        <dbReference type="EMBL" id="WWF06568.1"/>
    </source>
</evidence>
<dbReference type="Pfam" id="PF01809">
    <property type="entry name" value="YidD"/>
    <property type="match status" value="1"/>
</dbReference>
<comment type="function">
    <text evidence="1">Could be involved in insertion of integral membrane proteins into the membrane.</text>
</comment>
<dbReference type="SMART" id="SM01234">
    <property type="entry name" value="Haemolytic"/>
    <property type="match status" value="1"/>
</dbReference>
<comment type="similarity">
    <text evidence="1">Belongs to the UPF0161 family.</text>
</comment>
<feature type="compositionally biased region" description="Basic and acidic residues" evidence="2">
    <location>
        <begin position="96"/>
        <end position="110"/>
    </location>
</feature>
<keyword evidence="1" id="KW-1003">Cell membrane</keyword>
<keyword evidence="1" id="KW-0472">Membrane</keyword>
<dbReference type="Proteomes" id="UP001381003">
    <property type="component" value="Chromosome"/>
</dbReference>
<dbReference type="InterPro" id="IPR002696">
    <property type="entry name" value="Membr_insert_effic_factor_YidD"/>
</dbReference>
<dbReference type="PANTHER" id="PTHR33383">
    <property type="entry name" value="MEMBRANE PROTEIN INSERTION EFFICIENCY FACTOR-RELATED"/>
    <property type="match status" value="1"/>
</dbReference>
<proteinExistence type="inferred from homology"/>
<reference evidence="3 4" key="1">
    <citation type="submission" date="2022-09" db="EMBL/GenBank/DDBJ databases">
        <title>Complete genome sequence of Janibacter terrae strain COS04-44, PCL-degrading bacteria isolated from oil spilled coast.</title>
        <authorList>
            <person name="Park H."/>
            <person name="Kim J.Y."/>
            <person name="An S.H."/>
            <person name="Lee C.M."/>
            <person name="Weon H.-Y."/>
        </authorList>
    </citation>
    <scope>NUCLEOTIDE SEQUENCE [LARGE SCALE GENOMIC DNA]</scope>
    <source>
        <strain evidence="3 4">COS04-44</strain>
    </source>
</reference>